<comment type="subcellular location">
    <subcellularLocation>
        <location evidence="1">Cell envelope</location>
    </subcellularLocation>
</comment>
<evidence type="ECO:0000313" key="7">
    <source>
        <dbReference type="EMBL" id="MBH9553637.1"/>
    </source>
</evidence>
<keyword evidence="3" id="KW-0813">Transport</keyword>
<dbReference type="GO" id="GO:1904680">
    <property type="term" value="F:peptide transmembrane transporter activity"/>
    <property type="evidence" value="ECO:0007669"/>
    <property type="project" value="TreeGrafter"/>
</dbReference>
<dbReference type="PANTHER" id="PTHR30290">
    <property type="entry name" value="PERIPLASMIC BINDING COMPONENT OF ABC TRANSPORTER"/>
    <property type="match status" value="1"/>
</dbReference>
<evidence type="ECO:0000313" key="8">
    <source>
        <dbReference type="Proteomes" id="UP000620139"/>
    </source>
</evidence>
<dbReference type="InterPro" id="IPR000914">
    <property type="entry name" value="SBP_5_dom"/>
</dbReference>
<organism evidence="7 8">
    <name type="scientific">Inhella gelatinilytica</name>
    <dbReference type="NCBI Taxonomy" id="2795030"/>
    <lineage>
        <taxon>Bacteria</taxon>
        <taxon>Pseudomonadati</taxon>
        <taxon>Pseudomonadota</taxon>
        <taxon>Betaproteobacteria</taxon>
        <taxon>Burkholderiales</taxon>
        <taxon>Sphaerotilaceae</taxon>
        <taxon>Inhella</taxon>
    </lineage>
</organism>
<gene>
    <name evidence="7" type="ORF">I7X43_12370</name>
</gene>
<evidence type="ECO:0000256" key="5">
    <source>
        <dbReference type="SAM" id="SignalP"/>
    </source>
</evidence>
<sequence length="604" mass="67768">MTGRWLWVAGVVCALSLGTAQAQSGAPDGVAAPKTLRYAFRVAETGFDPAKISDLYSRVVTAHLFEPLVTYDHLARPVKLRPLTATELPQPNADYTQWTVRVRPAVYFQDDPAFQGQRRELTAADYVYSLKRFADPKTASPNWTTVEAWKLKGLNALREQALAGVKPFDYDQPLPGLQVLDRYTLRFELEAPMPHFAQELAVDLFGAVAREVIERYGDDSMAHPVGTGPFQLARWRRGSLIVLEKNPSYRERFYDAQPSADDAEGQTLAARFKGRRLPMIDRVEVSILAEDQPRWLSFLGGEQDFIERVPEAYTGIAAPGGLLAPNLARQGMRLHSTLGSDVFLMFFNMEDPVVGGLTAEKVALRRAIGLAMNVAREIQLVRRNQAIPAQGNYPPHTTGYRSGYRSHMSEYNPAKAKALLDTYGYRDVNGDGCREAPDGGPLHLSMATAPEGNQREIDDLFHKDMRRVGLCIPFKIAKWPEQLKAARAGKLQMWMVGYSSALPDASSSASRLASSHAGGNNIARFKHPEADALYAQIRVLPDGPERDVLLDRLRDLANVYMPYKYKGHRFHLDIERPQLQGYRRPVFWQNWWEYVDITPEAARP</sequence>
<feature type="signal peptide" evidence="5">
    <location>
        <begin position="1"/>
        <end position="22"/>
    </location>
</feature>
<feature type="domain" description="Solute-binding protein family 5" evidence="6">
    <location>
        <begin position="79"/>
        <end position="517"/>
    </location>
</feature>
<dbReference type="PANTHER" id="PTHR30290:SF10">
    <property type="entry name" value="PERIPLASMIC OLIGOPEPTIDE-BINDING PROTEIN-RELATED"/>
    <property type="match status" value="1"/>
</dbReference>
<dbReference type="GO" id="GO:0015833">
    <property type="term" value="P:peptide transport"/>
    <property type="evidence" value="ECO:0007669"/>
    <property type="project" value="TreeGrafter"/>
</dbReference>
<comment type="caution">
    <text evidence="7">The sequence shown here is derived from an EMBL/GenBank/DDBJ whole genome shotgun (WGS) entry which is preliminary data.</text>
</comment>
<keyword evidence="4 5" id="KW-0732">Signal</keyword>
<reference evidence="7" key="1">
    <citation type="submission" date="2020-12" db="EMBL/GenBank/DDBJ databases">
        <title>The genome sequence of Inhella sp. 4Y17.</title>
        <authorList>
            <person name="Liu Y."/>
        </authorList>
    </citation>
    <scope>NUCLEOTIDE SEQUENCE</scope>
    <source>
        <strain evidence="7">4Y10</strain>
    </source>
</reference>
<dbReference type="EMBL" id="JAEDAL010000006">
    <property type="protein sequence ID" value="MBH9553637.1"/>
    <property type="molecule type" value="Genomic_DNA"/>
</dbReference>
<protein>
    <submittedName>
        <fullName evidence="7">Bicyclomycin resistance protein</fullName>
    </submittedName>
</protein>
<dbReference type="RefSeq" id="WP_198101251.1">
    <property type="nucleotide sequence ID" value="NZ_JAEDAL010000006.1"/>
</dbReference>
<dbReference type="AlphaFoldDB" id="A0A931NDZ8"/>
<dbReference type="GO" id="GO:0043190">
    <property type="term" value="C:ATP-binding cassette (ABC) transporter complex"/>
    <property type="evidence" value="ECO:0007669"/>
    <property type="project" value="InterPro"/>
</dbReference>
<accession>A0A931NDZ8</accession>
<dbReference type="InterPro" id="IPR039424">
    <property type="entry name" value="SBP_5"/>
</dbReference>
<proteinExistence type="inferred from homology"/>
<dbReference type="PIRSF" id="PIRSF002741">
    <property type="entry name" value="MppA"/>
    <property type="match status" value="1"/>
</dbReference>
<evidence type="ECO:0000256" key="3">
    <source>
        <dbReference type="ARBA" id="ARBA00022448"/>
    </source>
</evidence>
<name>A0A931NDZ8_9BURK</name>
<dbReference type="InterPro" id="IPR030678">
    <property type="entry name" value="Peptide/Ni-bd"/>
</dbReference>
<dbReference type="Gene3D" id="3.40.190.10">
    <property type="entry name" value="Periplasmic binding protein-like II"/>
    <property type="match status" value="1"/>
</dbReference>
<evidence type="ECO:0000256" key="2">
    <source>
        <dbReference type="ARBA" id="ARBA00005695"/>
    </source>
</evidence>
<dbReference type="GO" id="GO:0030288">
    <property type="term" value="C:outer membrane-bounded periplasmic space"/>
    <property type="evidence" value="ECO:0007669"/>
    <property type="project" value="UniProtKB-ARBA"/>
</dbReference>
<dbReference type="SUPFAM" id="SSF53850">
    <property type="entry name" value="Periplasmic binding protein-like II"/>
    <property type="match status" value="1"/>
</dbReference>
<dbReference type="Proteomes" id="UP000620139">
    <property type="component" value="Unassembled WGS sequence"/>
</dbReference>
<keyword evidence="8" id="KW-1185">Reference proteome</keyword>
<dbReference type="Gene3D" id="3.10.105.10">
    <property type="entry name" value="Dipeptide-binding Protein, Domain 3"/>
    <property type="match status" value="1"/>
</dbReference>
<evidence type="ECO:0000256" key="4">
    <source>
        <dbReference type="ARBA" id="ARBA00022729"/>
    </source>
</evidence>
<comment type="similarity">
    <text evidence="2">Belongs to the bacterial solute-binding protein 5 family.</text>
</comment>
<evidence type="ECO:0000259" key="6">
    <source>
        <dbReference type="Pfam" id="PF00496"/>
    </source>
</evidence>
<dbReference type="Pfam" id="PF00496">
    <property type="entry name" value="SBP_bac_5"/>
    <property type="match status" value="1"/>
</dbReference>
<feature type="chain" id="PRO_5037780247" evidence="5">
    <location>
        <begin position="23"/>
        <end position="604"/>
    </location>
</feature>
<dbReference type="Gene3D" id="3.90.76.10">
    <property type="entry name" value="Dipeptide-binding Protein, Domain 1"/>
    <property type="match status" value="1"/>
</dbReference>
<evidence type="ECO:0000256" key="1">
    <source>
        <dbReference type="ARBA" id="ARBA00004196"/>
    </source>
</evidence>